<evidence type="ECO:0000313" key="3">
    <source>
        <dbReference type="EMBL" id="MDN4471859.1"/>
    </source>
</evidence>
<dbReference type="CDD" id="cd02209">
    <property type="entry name" value="cupin_XRE_C"/>
    <property type="match status" value="1"/>
</dbReference>
<dbReference type="InterPro" id="IPR001387">
    <property type="entry name" value="Cro/C1-type_HTH"/>
</dbReference>
<evidence type="ECO:0000259" key="2">
    <source>
        <dbReference type="PROSITE" id="PS50943"/>
    </source>
</evidence>
<organism evidence="3 4">
    <name type="scientific">Demequina zhanjiangensis</name>
    <dbReference type="NCBI Taxonomy" id="3051659"/>
    <lineage>
        <taxon>Bacteria</taxon>
        <taxon>Bacillati</taxon>
        <taxon>Actinomycetota</taxon>
        <taxon>Actinomycetes</taxon>
        <taxon>Micrococcales</taxon>
        <taxon>Demequinaceae</taxon>
        <taxon>Demequina</taxon>
    </lineage>
</organism>
<dbReference type="SMART" id="SM00530">
    <property type="entry name" value="HTH_XRE"/>
    <property type="match status" value="1"/>
</dbReference>
<sequence length="197" mass="21029">MVHGVPGPESAEAALRFGAHVRELRRARGLTLVQLAEATGLSHPFLSQVERGLANFSLPSLRRIAVALETSPVELIAASEAGHGDAAPPPVEMHRVAAADDAVSDFAQDRAVPLAHGTRPFLPMAIVCDRTDRGEVFTHAEDEWVTVLEGTLHLELDGDVQVLGPGDAAYYAGGVAHRWWIEDAPARLIAVKQQSVG</sequence>
<dbReference type="RefSeq" id="WP_301125912.1">
    <property type="nucleotide sequence ID" value="NZ_JAUHPV010000001.1"/>
</dbReference>
<comment type="caution">
    <text evidence="3">The sequence shown here is derived from an EMBL/GenBank/DDBJ whole genome shotgun (WGS) entry which is preliminary data.</text>
</comment>
<dbReference type="Proteomes" id="UP001172738">
    <property type="component" value="Unassembled WGS sequence"/>
</dbReference>
<dbReference type="PANTHER" id="PTHR46797:SF1">
    <property type="entry name" value="METHYLPHOSPHONATE SYNTHASE"/>
    <property type="match status" value="1"/>
</dbReference>
<keyword evidence="4" id="KW-1185">Reference proteome</keyword>
<dbReference type="Gene3D" id="2.60.120.10">
    <property type="entry name" value="Jelly Rolls"/>
    <property type="match status" value="1"/>
</dbReference>
<dbReference type="Pfam" id="PF07883">
    <property type="entry name" value="Cupin_2"/>
    <property type="match status" value="1"/>
</dbReference>
<dbReference type="SUPFAM" id="SSF47413">
    <property type="entry name" value="lambda repressor-like DNA-binding domains"/>
    <property type="match status" value="1"/>
</dbReference>
<dbReference type="Gene3D" id="1.10.260.40">
    <property type="entry name" value="lambda repressor-like DNA-binding domains"/>
    <property type="match status" value="1"/>
</dbReference>
<dbReference type="PROSITE" id="PS50943">
    <property type="entry name" value="HTH_CROC1"/>
    <property type="match status" value="1"/>
</dbReference>
<dbReference type="InterPro" id="IPR013096">
    <property type="entry name" value="Cupin_2"/>
</dbReference>
<protein>
    <submittedName>
        <fullName evidence="3">XRE family transcriptional regulator</fullName>
    </submittedName>
</protein>
<reference evidence="3" key="1">
    <citation type="submission" date="2023-06" db="EMBL/GenBank/DDBJ databases">
        <title>SYSU T00b26.</title>
        <authorList>
            <person name="Gao L."/>
            <person name="Fang B.-Z."/>
            <person name="Li W.-J."/>
        </authorList>
    </citation>
    <scope>NUCLEOTIDE SEQUENCE</scope>
    <source>
        <strain evidence="3">SYSU T00b26</strain>
    </source>
</reference>
<proteinExistence type="predicted"/>
<accession>A0ABT8FZH1</accession>
<dbReference type="CDD" id="cd00093">
    <property type="entry name" value="HTH_XRE"/>
    <property type="match status" value="1"/>
</dbReference>
<feature type="domain" description="HTH cro/C1-type" evidence="2">
    <location>
        <begin position="21"/>
        <end position="75"/>
    </location>
</feature>
<gene>
    <name evidence="3" type="ORF">QQX04_02485</name>
</gene>
<dbReference type="InterPro" id="IPR010982">
    <property type="entry name" value="Lambda_DNA-bd_dom_sf"/>
</dbReference>
<dbReference type="InterPro" id="IPR011051">
    <property type="entry name" value="RmlC_Cupin_sf"/>
</dbReference>
<dbReference type="InterPro" id="IPR050807">
    <property type="entry name" value="TransReg_Diox_bact_type"/>
</dbReference>
<evidence type="ECO:0000313" key="4">
    <source>
        <dbReference type="Proteomes" id="UP001172738"/>
    </source>
</evidence>
<dbReference type="Pfam" id="PF13560">
    <property type="entry name" value="HTH_31"/>
    <property type="match status" value="1"/>
</dbReference>
<dbReference type="SUPFAM" id="SSF51182">
    <property type="entry name" value="RmlC-like cupins"/>
    <property type="match status" value="1"/>
</dbReference>
<keyword evidence="1" id="KW-0238">DNA-binding</keyword>
<name>A0ABT8FZH1_9MICO</name>
<dbReference type="InterPro" id="IPR014710">
    <property type="entry name" value="RmlC-like_jellyroll"/>
</dbReference>
<dbReference type="PANTHER" id="PTHR46797">
    <property type="entry name" value="HTH-TYPE TRANSCRIPTIONAL REGULATOR"/>
    <property type="match status" value="1"/>
</dbReference>
<dbReference type="EMBL" id="JAUHPV010000001">
    <property type="protein sequence ID" value="MDN4471859.1"/>
    <property type="molecule type" value="Genomic_DNA"/>
</dbReference>
<evidence type="ECO:0000256" key="1">
    <source>
        <dbReference type="ARBA" id="ARBA00023125"/>
    </source>
</evidence>